<gene>
    <name evidence="2" type="ORF">ENS59_01840</name>
</gene>
<accession>A0A7C3ICN0</accession>
<dbReference type="InterPro" id="IPR002931">
    <property type="entry name" value="Transglutaminase-like"/>
</dbReference>
<dbReference type="Pfam" id="PF01841">
    <property type="entry name" value="Transglut_core"/>
    <property type="match status" value="1"/>
</dbReference>
<dbReference type="AlphaFoldDB" id="A0A7C3ICN0"/>
<dbReference type="EMBL" id="DSVL01000058">
    <property type="protein sequence ID" value="HFH28243.1"/>
    <property type="molecule type" value="Genomic_DNA"/>
</dbReference>
<evidence type="ECO:0000259" key="1">
    <source>
        <dbReference type="Pfam" id="PF01841"/>
    </source>
</evidence>
<reference evidence="2" key="1">
    <citation type="journal article" date="2020" name="mSystems">
        <title>Genome- and Community-Level Interaction Insights into Carbon Utilization and Element Cycling Functions of Hydrothermarchaeota in Hydrothermal Sediment.</title>
        <authorList>
            <person name="Zhou Z."/>
            <person name="Liu Y."/>
            <person name="Xu W."/>
            <person name="Pan J."/>
            <person name="Luo Z.H."/>
            <person name="Li M."/>
        </authorList>
    </citation>
    <scope>NUCLEOTIDE SEQUENCE [LARGE SCALE GENOMIC DNA]</scope>
    <source>
        <strain evidence="2">SpSt-503</strain>
    </source>
</reference>
<feature type="domain" description="Transglutaminase-like" evidence="1">
    <location>
        <begin position="265"/>
        <end position="329"/>
    </location>
</feature>
<protein>
    <submittedName>
        <fullName evidence="2">Transglutaminase domain-containing protein</fullName>
    </submittedName>
</protein>
<sequence length="385" mass="42435">MIFFVLIPLYPLFSETLYSPTYGFTINPPAGYTYSGGDGKSRFSFSFENRAPAYLDIRIYEPGTFTSLEALGADIQKRISSKGESSLFTYRGRQALLMELTFTLNGKIQSGWGLCIELGDRGNNKHALLAALAYGDSSIEELINFHLSALDSIVPASGDELVPGPVSVYAFPEQKPEETKLAGLSVTALLEPEAAQACKATVDREFAVLASYSQDSLWKEAWIRFYKMIYRDAYDRLSGVAFAVERTISQQIDVAPRTPAQRDRLFAEQTLAWVQNFKYERDLLGSDFVDVVSAATEGRGDCDSRAMLWAIILRHNNIPSAIMVSRDYSHAMGLALVEGAGARFPTGTGDSERKWVVAETTAQVPLGLIGKSVADPAKWIPVLFE</sequence>
<comment type="caution">
    <text evidence="2">The sequence shown here is derived from an EMBL/GenBank/DDBJ whole genome shotgun (WGS) entry which is preliminary data.</text>
</comment>
<evidence type="ECO:0000313" key="2">
    <source>
        <dbReference type="EMBL" id="HFH28243.1"/>
    </source>
</evidence>
<proteinExistence type="predicted"/>
<name>A0A7C3ICN0_9SPIR</name>
<organism evidence="2">
    <name type="scientific">Gracilinema caldarium</name>
    <dbReference type="NCBI Taxonomy" id="215591"/>
    <lineage>
        <taxon>Bacteria</taxon>
        <taxon>Pseudomonadati</taxon>
        <taxon>Spirochaetota</taxon>
        <taxon>Spirochaetia</taxon>
        <taxon>Spirochaetales</taxon>
        <taxon>Breznakiellaceae</taxon>
        <taxon>Gracilinema</taxon>
    </lineage>
</organism>